<sequence length="408" mass="48642">MSDSATTNTSKYVAALQEHARRVQEWKAEKLNPKADQLLVDMGIKEDDTVPTCTITQEKIDYKNCVKTSCGHYFSCEEFWEWTKQSNKCPNCREELIQRDRSEELALKNLLDRRREIREQVREAYEEYDRINEKICGRNRVLKAKHEELQELKEEEIESREVNENIENSIQRNEEILEEMRLYKTNKGLWEKRMKRRERLEIHRGKDTWRTNIKEVHKQMHVNMMLRQGFRLSEIGWWVPREEEVDFSEIDMFDLPPEFDGVETRKTMCMWTEYEGPNQGNHRQVLEEGEVDEINWDSYDYIIWADRVESDSDMSIVNSDIDDMPELVESSIVTPPQSPRESTTPPPVERVSNWRNRSLNPQQFREFVNSLQPIEIRPINNNNDIVAQRTILQQLFDTRGMNPTHPDD</sequence>
<dbReference type="EMBL" id="MN739318">
    <property type="protein sequence ID" value="QHS98524.1"/>
    <property type="molecule type" value="Genomic_DNA"/>
</dbReference>
<protein>
    <recommendedName>
        <fullName evidence="4">RING-type domain-containing protein</fullName>
    </recommendedName>
</protein>
<feature type="coiled-coil region" evidence="1">
    <location>
        <begin position="107"/>
        <end position="186"/>
    </location>
</feature>
<feature type="compositionally biased region" description="Polar residues" evidence="2">
    <location>
        <begin position="331"/>
        <end position="343"/>
    </location>
</feature>
<evidence type="ECO:0008006" key="4">
    <source>
        <dbReference type="Google" id="ProtNLM"/>
    </source>
</evidence>
<dbReference type="InterPro" id="IPR013083">
    <property type="entry name" value="Znf_RING/FYVE/PHD"/>
</dbReference>
<name>A0A6C0C415_9ZZZZ</name>
<keyword evidence="1" id="KW-0175">Coiled coil</keyword>
<evidence type="ECO:0000313" key="3">
    <source>
        <dbReference type="EMBL" id="QHS98524.1"/>
    </source>
</evidence>
<evidence type="ECO:0000256" key="2">
    <source>
        <dbReference type="SAM" id="MobiDB-lite"/>
    </source>
</evidence>
<accession>A0A6C0C415</accession>
<feature type="region of interest" description="Disordered" evidence="2">
    <location>
        <begin position="330"/>
        <end position="356"/>
    </location>
</feature>
<proteinExistence type="predicted"/>
<organism evidence="3">
    <name type="scientific">viral metagenome</name>
    <dbReference type="NCBI Taxonomy" id="1070528"/>
    <lineage>
        <taxon>unclassified sequences</taxon>
        <taxon>metagenomes</taxon>
        <taxon>organismal metagenomes</taxon>
    </lineage>
</organism>
<evidence type="ECO:0000256" key="1">
    <source>
        <dbReference type="SAM" id="Coils"/>
    </source>
</evidence>
<dbReference type="Gene3D" id="3.30.40.10">
    <property type="entry name" value="Zinc/RING finger domain, C3HC4 (zinc finger)"/>
    <property type="match status" value="1"/>
</dbReference>
<dbReference type="AlphaFoldDB" id="A0A6C0C415"/>
<reference evidence="3" key="1">
    <citation type="journal article" date="2020" name="Nature">
        <title>Giant virus diversity and host interactions through global metagenomics.</title>
        <authorList>
            <person name="Schulz F."/>
            <person name="Roux S."/>
            <person name="Paez-Espino D."/>
            <person name="Jungbluth S."/>
            <person name="Walsh D.A."/>
            <person name="Denef V.J."/>
            <person name="McMahon K.D."/>
            <person name="Konstantinidis K.T."/>
            <person name="Eloe-Fadrosh E.A."/>
            <person name="Kyrpides N.C."/>
            <person name="Woyke T."/>
        </authorList>
    </citation>
    <scope>NUCLEOTIDE SEQUENCE</scope>
    <source>
        <strain evidence="3">GVMAG-M-3300020185-18</strain>
    </source>
</reference>
<dbReference type="SUPFAM" id="SSF57850">
    <property type="entry name" value="RING/U-box"/>
    <property type="match status" value="1"/>
</dbReference>